<dbReference type="PROSITE" id="PS50005">
    <property type="entry name" value="TPR"/>
    <property type="match status" value="1"/>
</dbReference>
<dbReference type="Proteomes" id="UP000233248">
    <property type="component" value="Unassembled WGS sequence"/>
</dbReference>
<reference evidence="6 7" key="1">
    <citation type="submission" date="2017-09" db="EMBL/GenBank/DDBJ databases">
        <title>Genomics of the genus Arcobacter.</title>
        <authorList>
            <person name="Perez-Cataluna A."/>
            <person name="Figueras M.J."/>
            <person name="Salas-Masso N."/>
        </authorList>
    </citation>
    <scope>NUCLEOTIDE SEQUENCE [LARGE SCALE GENOMIC DNA]</scope>
    <source>
        <strain evidence="6 7">DSM 18005</strain>
    </source>
</reference>
<dbReference type="OrthoDB" id="5346105at2"/>
<dbReference type="EMBL" id="NXIF01000054">
    <property type="protein sequence ID" value="PKI79809.1"/>
    <property type="molecule type" value="Genomic_DNA"/>
</dbReference>
<keyword evidence="1" id="KW-0677">Repeat</keyword>
<sequence length="664" mass="78705">MKKAFFYFFFILFSTTVFAKNDLLESQPEIIFNYDKIKKEQDSFSLQFDFNKAVLMMEKEEYKKAIDIFKQTATAIKIPSFLNIAIAYYKLGELDNAKLYLNNIYNYKKAIYKNTFSYMSACYYLYQITKDTRYLDIIIDIAKKHKNLTEHSKRMLADTLIILKDYEKALRILNNMKFPLDLKKALLYLKLKDYIKAEKFLKKAKENAHSKAKIDKILWIMVYRDLKANELEKLMDNIDILNKRKNGFKANLELPMQLFFNKDKYSPSQYLDFVTNFSKKREIDYIFYFAPFVFSDNQEIIYDISKGFIFKSKQNIESLEKMVEYNAKFIEIIKEDPIIRVNKLKKLITTGTKSYVYYNLALSYAHIFDFHNAYKYFEKAYKLNPGNKLYSVMTLIAAQRIDKKVPDIEYIKNNIKSNQGLYKYFGQSLYALFLDASAKVKEEPLYYEDTIFYTAIDFLKKRKDKEVTLNHPLFEEYYKDPFVYLMKLVKREESQSDFEYFSKLQDSVPLYINDNFLEGPLVVTRYYIDILKSIGLFYKANLEIKTRKSPSFLRTKALKELYIGNSTETLDIIAKLQEKYDLEDKYTMYLQVAALLDQEKYNEASIQISLIKAVLNDHDADFLTGVQLIQDLKLSSAKQYFKSKYLDSMIDIKLKGLDEFLESL</sequence>
<keyword evidence="7" id="KW-1185">Reference proteome</keyword>
<dbReference type="InterPro" id="IPR013105">
    <property type="entry name" value="TPR_2"/>
</dbReference>
<feature type="coiled-coil region" evidence="4">
    <location>
        <begin position="224"/>
        <end position="251"/>
    </location>
</feature>
<evidence type="ECO:0000256" key="2">
    <source>
        <dbReference type="ARBA" id="ARBA00022803"/>
    </source>
</evidence>
<gene>
    <name evidence="6" type="ORF">CP960_12420</name>
</gene>
<accession>A0A2N1IZT2</accession>
<dbReference type="SUPFAM" id="SSF48452">
    <property type="entry name" value="TPR-like"/>
    <property type="match status" value="2"/>
</dbReference>
<organism evidence="6 7">
    <name type="scientific">Malaciobacter halophilus</name>
    <dbReference type="NCBI Taxonomy" id="197482"/>
    <lineage>
        <taxon>Bacteria</taxon>
        <taxon>Pseudomonadati</taxon>
        <taxon>Campylobacterota</taxon>
        <taxon>Epsilonproteobacteria</taxon>
        <taxon>Campylobacterales</taxon>
        <taxon>Arcobacteraceae</taxon>
        <taxon>Malaciobacter</taxon>
    </lineage>
</organism>
<evidence type="ECO:0000256" key="3">
    <source>
        <dbReference type="PROSITE-ProRule" id="PRU00339"/>
    </source>
</evidence>
<feature type="chain" id="PRO_5014871182" evidence="5">
    <location>
        <begin position="20"/>
        <end position="664"/>
    </location>
</feature>
<dbReference type="InterPro" id="IPR011990">
    <property type="entry name" value="TPR-like_helical_dom_sf"/>
</dbReference>
<dbReference type="PROSITE" id="PS50293">
    <property type="entry name" value="TPR_REGION"/>
    <property type="match status" value="1"/>
</dbReference>
<proteinExistence type="predicted"/>
<dbReference type="Pfam" id="PF07719">
    <property type="entry name" value="TPR_2"/>
    <property type="match status" value="1"/>
</dbReference>
<feature type="signal peptide" evidence="5">
    <location>
        <begin position="1"/>
        <end position="19"/>
    </location>
</feature>
<dbReference type="AlphaFoldDB" id="A0A2N1IZT2"/>
<dbReference type="Pfam" id="PF13181">
    <property type="entry name" value="TPR_8"/>
    <property type="match status" value="1"/>
</dbReference>
<dbReference type="KEGG" id="ahs:AHALO_2147"/>
<comment type="caution">
    <text evidence="6">The sequence shown here is derived from an EMBL/GenBank/DDBJ whole genome shotgun (WGS) entry which is preliminary data.</text>
</comment>
<evidence type="ECO:0000313" key="6">
    <source>
        <dbReference type="EMBL" id="PKI79809.1"/>
    </source>
</evidence>
<keyword evidence="2 3" id="KW-0802">TPR repeat</keyword>
<dbReference type="SMART" id="SM00028">
    <property type="entry name" value="TPR"/>
    <property type="match status" value="3"/>
</dbReference>
<protein>
    <submittedName>
        <fullName evidence="6">Uncharacterized protein</fullName>
    </submittedName>
</protein>
<dbReference type="RefSeq" id="WP_101185807.1">
    <property type="nucleotide sequence ID" value="NZ_CP031218.1"/>
</dbReference>
<dbReference type="Gene3D" id="1.25.40.10">
    <property type="entry name" value="Tetratricopeptide repeat domain"/>
    <property type="match status" value="2"/>
</dbReference>
<keyword evidence="4" id="KW-0175">Coiled coil</keyword>
<evidence type="ECO:0000256" key="4">
    <source>
        <dbReference type="SAM" id="Coils"/>
    </source>
</evidence>
<dbReference type="InterPro" id="IPR019734">
    <property type="entry name" value="TPR_rpt"/>
</dbReference>
<evidence type="ECO:0000256" key="5">
    <source>
        <dbReference type="SAM" id="SignalP"/>
    </source>
</evidence>
<evidence type="ECO:0000256" key="1">
    <source>
        <dbReference type="ARBA" id="ARBA00022737"/>
    </source>
</evidence>
<name>A0A2N1IZT2_9BACT</name>
<keyword evidence="5" id="KW-0732">Signal</keyword>
<evidence type="ECO:0000313" key="7">
    <source>
        <dbReference type="Proteomes" id="UP000233248"/>
    </source>
</evidence>
<feature type="repeat" description="TPR" evidence="3">
    <location>
        <begin position="354"/>
        <end position="387"/>
    </location>
</feature>